<feature type="domain" description="RING-type" evidence="16">
    <location>
        <begin position="293"/>
        <end position="330"/>
    </location>
</feature>
<keyword evidence="11 15" id="KW-1133">Transmembrane helix</keyword>
<dbReference type="GO" id="GO:0061630">
    <property type="term" value="F:ubiquitin protein ligase activity"/>
    <property type="evidence" value="ECO:0007669"/>
    <property type="project" value="UniProtKB-EC"/>
</dbReference>
<keyword evidence="5 15" id="KW-0812">Transmembrane</keyword>
<evidence type="ECO:0000256" key="9">
    <source>
        <dbReference type="ARBA" id="ARBA00022787"/>
    </source>
</evidence>
<sequence>MELLSVGTVWLGSSLALSSLFYYLYRKQLATVRRIQGARKLPLDGHLRAILEASQGQEMSYVAVEGVIEAAGTALRSQNHPHLLAVIQKHQVVKHSLLWNSLTRSWHEFQRVLHTSINSIPFQLTPLEGTGDPVLICDPLNASGLALQTVHEHFQALSPGLGELMGHYMTGEKPSGLLETEEILPVGIILTGLGRLSLDHQGVMILQPPHHAAEYFLSLTGYEEILEQQESIATFWRSVAMFFGVLGATVFCFTLYRAYRKRKKKQKADCSLETIFEEEQLAEDTSESSDRMCVICLSQTRECVFLPCGHVCCCFRCYQSLPAPYCPICRCHLERVVPLHQF</sequence>
<dbReference type="Pfam" id="PF13920">
    <property type="entry name" value="zf-C3HC4_3"/>
    <property type="match status" value="1"/>
</dbReference>
<dbReference type="InterPro" id="IPR051652">
    <property type="entry name" value="MDM2_MDM4_MUL1"/>
</dbReference>
<evidence type="ECO:0000256" key="13">
    <source>
        <dbReference type="ARBA" id="ARBA00023136"/>
    </source>
</evidence>
<evidence type="ECO:0000256" key="11">
    <source>
        <dbReference type="ARBA" id="ARBA00022989"/>
    </source>
</evidence>
<dbReference type="Pfam" id="PF12483">
    <property type="entry name" value="GIDE"/>
    <property type="match status" value="1"/>
</dbReference>
<dbReference type="SUPFAM" id="SSF57850">
    <property type="entry name" value="RING/U-box"/>
    <property type="match status" value="1"/>
</dbReference>
<keyword evidence="7 14" id="KW-0863">Zinc-finger</keyword>
<dbReference type="GO" id="GO:0008270">
    <property type="term" value="F:zinc ion binding"/>
    <property type="evidence" value="ECO:0007669"/>
    <property type="project" value="UniProtKB-KW"/>
</dbReference>
<evidence type="ECO:0000256" key="6">
    <source>
        <dbReference type="ARBA" id="ARBA00022723"/>
    </source>
</evidence>
<accession>A0A8C5M9R0</accession>
<protein>
    <recommendedName>
        <fullName evidence="3">RING-type E3 ubiquitin transferase</fullName>
        <ecNumber evidence="3">2.3.2.27</ecNumber>
    </recommendedName>
</protein>
<evidence type="ECO:0000256" key="12">
    <source>
        <dbReference type="ARBA" id="ARBA00023128"/>
    </source>
</evidence>
<dbReference type="GO" id="GO:0005741">
    <property type="term" value="C:mitochondrial outer membrane"/>
    <property type="evidence" value="ECO:0007669"/>
    <property type="project" value="UniProtKB-SubCell"/>
</dbReference>
<evidence type="ECO:0000256" key="7">
    <source>
        <dbReference type="ARBA" id="ARBA00022771"/>
    </source>
</evidence>
<evidence type="ECO:0000256" key="8">
    <source>
        <dbReference type="ARBA" id="ARBA00022786"/>
    </source>
</evidence>
<dbReference type="PANTHER" id="PTHR12183">
    <property type="entry name" value="MITOCHONDRIAL UBIQUITIN LIGASE ACTIVATOR OF NFKB 1"/>
    <property type="match status" value="1"/>
</dbReference>
<evidence type="ECO:0000256" key="2">
    <source>
        <dbReference type="ARBA" id="ARBA00004374"/>
    </source>
</evidence>
<reference evidence="17" key="1">
    <citation type="submission" date="2025-08" db="UniProtKB">
        <authorList>
            <consortium name="Ensembl"/>
        </authorList>
    </citation>
    <scope>IDENTIFICATION</scope>
</reference>
<dbReference type="PANTHER" id="PTHR12183:SF6">
    <property type="entry name" value="RING-TYPE E3 UBIQUITIN TRANSFERASE"/>
    <property type="match status" value="1"/>
</dbReference>
<keyword evidence="12" id="KW-0496">Mitochondrion</keyword>
<dbReference type="InterPro" id="IPR022170">
    <property type="entry name" value="MUL1-like"/>
</dbReference>
<dbReference type="Proteomes" id="UP000694569">
    <property type="component" value="Unplaced"/>
</dbReference>
<dbReference type="OrthoDB" id="1711136at2759"/>
<evidence type="ECO:0000256" key="15">
    <source>
        <dbReference type="SAM" id="Phobius"/>
    </source>
</evidence>
<organism evidence="17 18">
    <name type="scientific">Leptobrachium leishanense</name>
    <name type="common">Leishan spiny toad</name>
    <dbReference type="NCBI Taxonomy" id="445787"/>
    <lineage>
        <taxon>Eukaryota</taxon>
        <taxon>Metazoa</taxon>
        <taxon>Chordata</taxon>
        <taxon>Craniata</taxon>
        <taxon>Vertebrata</taxon>
        <taxon>Euteleostomi</taxon>
        <taxon>Amphibia</taxon>
        <taxon>Batrachia</taxon>
        <taxon>Anura</taxon>
        <taxon>Pelobatoidea</taxon>
        <taxon>Megophryidae</taxon>
        <taxon>Leptobrachium</taxon>
    </lineage>
</organism>
<dbReference type="InterPro" id="IPR013083">
    <property type="entry name" value="Znf_RING/FYVE/PHD"/>
</dbReference>
<dbReference type="AlphaFoldDB" id="A0A8C5M9R0"/>
<evidence type="ECO:0000256" key="14">
    <source>
        <dbReference type="PROSITE-ProRule" id="PRU00175"/>
    </source>
</evidence>
<evidence type="ECO:0000313" key="17">
    <source>
        <dbReference type="Ensembl" id="ENSLLEP00000010748.1"/>
    </source>
</evidence>
<proteinExistence type="predicted"/>
<dbReference type="GO" id="GO:0016567">
    <property type="term" value="P:protein ubiquitination"/>
    <property type="evidence" value="ECO:0007669"/>
    <property type="project" value="InterPro"/>
</dbReference>
<dbReference type="InterPro" id="IPR001841">
    <property type="entry name" value="Znf_RING"/>
</dbReference>
<comment type="catalytic activity">
    <reaction evidence="1">
        <text>S-ubiquitinyl-[E2 ubiquitin-conjugating enzyme]-L-cysteine + [acceptor protein]-L-lysine = [E2 ubiquitin-conjugating enzyme]-L-cysteine + N(6)-ubiquitinyl-[acceptor protein]-L-lysine.</text>
        <dbReference type="EC" id="2.3.2.27"/>
    </reaction>
</comment>
<keyword evidence="6" id="KW-0479">Metal-binding</keyword>
<evidence type="ECO:0000256" key="1">
    <source>
        <dbReference type="ARBA" id="ARBA00000900"/>
    </source>
</evidence>
<evidence type="ECO:0000256" key="3">
    <source>
        <dbReference type="ARBA" id="ARBA00012483"/>
    </source>
</evidence>
<feature type="transmembrane region" description="Helical" evidence="15">
    <location>
        <begin position="235"/>
        <end position="256"/>
    </location>
</feature>
<comment type="subcellular location">
    <subcellularLocation>
        <location evidence="2">Mitochondrion outer membrane</location>
        <topology evidence="2">Multi-pass membrane protein</topology>
    </subcellularLocation>
</comment>
<name>A0A8C5M9R0_9ANUR</name>
<reference evidence="17" key="2">
    <citation type="submission" date="2025-09" db="UniProtKB">
        <authorList>
            <consortium name="Ensembl"/>
        </authorList>
    </citation>
    <scope>IDENTIFICATION</scope>
</reference>
<evidence type="ECO:0000256" key="4">
    <source>
        <dbReference type="ARBA" id="ARBA00022679"/>
    </source>
</evidence>
<evidence type="ECO:0000313" key="18">
    <source>
        <dbReference type="Proteomes" id="UP000694569"/>
    </source>
</evidence>
<dbReference type="EC" id="2.3.2.27" evidence="3"/>
<evidence type="ECO:0000259" key="16">
    <source>
        <dbReference type="PROSITE" id="PS50089"/>
    </source>
</evidence>
<keyword evidence="8" id="KW-0833">Ubl conjugation pathway</keyword>
<keyword evidence="4" id="KW-0808">Transferase</keyword>
<keyword evidence="10" id="KW-0862">Zinc</keyword>
<keyword evidence="18" id="KW-1185">Reference proteome</keyword>
<dbReference type="GeneTree" id="ENSGT00390000012141"/>
<evidence type="ECO:0000256" key="10">
    <source>
        <dbReference type="ARBA" id="ARBA00022833"/>
    </source>
</evidence>
<dbReference type="PROSITE" id="PS50089">
    <property type="entry name" value="ZF_RING_2"/>
    <property type="match status" value="1"/>
</dbReference>
<dbReference type="Gene3D" id="3.30.40.10">
    <property type="entry name" value="Zinc/RING finger domain, C3HC4 (zinc finger)"/>
    <property type="match status" value="1"/>
</dbReference>
<dbReference type="Ensembl" id="ENSLLET00000011165.1">
    <property type="protein sequence ID" value="ENSLLEP00000010748.1"/>
    <property type="gene ID" value="ENSLLEG00000006816.1"/>
</dbReference>
<keyword evidence="13 15" id="KW-0472">Membrane</keyword>
<evidence type="ECO:0000256" key="5">
    <source>
        <dbReference type="ARBA" id="ARBA00022692"/>
    </source>
</evidence>
<keyword evidence="9" id="KW-1000">Mitochondrion outer membrane</keyword>